<keyword evidence="1" id="KW-0472">Membrane</keyword>
<name>G0EC89_PYRF1</name>
<dbReference type="CDD" id="cd02440">
    <property type="entry name" value="AdoMet_MTases"/>
    <property type="match status" value="1"/>
</dbReference>
<dbReference type="InParanoid" id="G0EC89"/>
<keyword evidence="1" id="KW-0812">Transmembrane</keyword>
<keyword evidence="3" id="KW-1185">Reference proteome</keyword>
<dbReference type="KEGG" id="pfm:Pyrfu_1602"/>
<dbReference type="GeneID" id="11138789"/>
<dbReference type="HOGENOM" id="CLU_1159042_0_0_2"/>
<keyword evidence="2" id="KW-0808">Transferase</keyword>
<dbReference type="STRING" id="694429.Pyrfu_1602"/>
<dbReference type="EMBL" id="CP002838">
    <property type="protein sequence ID" value="AEM39459.1"/>
    <property type="molecule type" value="Genomic_DNA"/>
</dbReference>
<dbReference type="GO" id="GO:0032259">
    <property type="term" value="P:methylation"/>
    <property type="evidence" value="ECO:0007669"/>
    <property type="project" value="UniProtKB-KW"/>
</dbReference>
<keyword evidence="2" id="KW-0489">Methyltransferase</keyword>
<accession>G0EC89</accession>
<dbReference type="Pfam" id="PF01209">
    <property type="entry name" value="Ubie_methyltran"/>
    <property type="match status" value="1"/>
</dbReference>
<sequence length="242" mass="27360">MQGVASRIEWDELLNHLSSIIDVYDYMNRVMSLGLDEGVREAFVKKLGEYCQKPRVMLDVGCGPGTLSRKLAKLGAYIIAVDPLQPMIKEAKARLRDVLADYVVAVGERLPLRDKSVDAAVAAFSLRDFVDWRRGLHEFSRVVKSCYAILDIARRRGFMLLLQLLWWGGIVPLAALILAKKHPGHYIALAKTIARWVTPDELAKEARKEAYRVVLERVAGGFAFQLFVLVHSHERRGYTQRG</sequence>
<evidence type="ECO:0000313" key="2">
    <source>
        <dbReference type="EMBL" id="AEM39459.1"/>
    </source>
</evidence>
<keyword evidence="1" id="KW-1133">Transmembrane helix</keyword>
<dbReference type="RefSeq" id="WP_014027136.1">
    <property type="nucleotide sequence ID" value="NC_015931.1"/>
</dbReference>
<gene>
    <name evidence="2" type="ordered locus">Pyrfu_1602</name>
</gene>
<dbReference type="InterPro" id="IPR029063">
    <property type="entry name" value="SAM-dependent_MTases_sf"/>
</dbReference>
<dbReference type="eggNOG" id="arCOG04348">
    <property type="taxonomic scope" value="Archaea"/>
</dbReference>
<dbReference type="FunCoup" id="G0EC89">
    <property type="interactions" value="63"/>
</dbReference>
<dbReference type="PANTHER" id="PTHR43591">
    <property type="entry name" value="METHYLTRANSFERASE"/>
    <property type="match status" value="1"/>
</dbReference>
<dbReference type="OrthoDB" id="30774at2157"/>
<dbReference type="PANTHER" id="PTHR43591:SF24">
    <property type="entry name" value="2-METHOXY-6-POLYPRENYL-1,4-BENZOQUINOL METHYLASE, MITOCHONDRIAL"/>
    <property type="match status" value="1"/>
</dbReference>
<evidence type="ECO:0000313" key="3">
    <source>
        <dbReference type="Proteomes" id="UP000001037"/>
    </source>
</evidence>
<protein>
    <submittedName>
        <fullName evidence="2">Methyltransferase type 11</fullName>
    </submittedName>
</protein>
<dbReference type="Gene3D" id="3.40.50.150">
    <property type="entry name" value="Vaccinia Virus protein VP39"/>
    <property type="match status" value="1"/>
</dbReference>
<dbReference type="SUPFAM" id="SSF53335">
    <property type="entry name" value="S-adenosyl-L-methionine-dependent methyltransferases"/>
    <property type="match status" value="1"/>
</dbReference>
<reference evidence="2 3" key="1">
    <citation type="journal article" date="2011" name="Stand. Genomic Sci.">
        <title>Complete genome sequence of the hyperthermophilic chemolithoautotroph Pyrolobus fumarii type strain (1A).</title>
        <authorList>
            <person name="Anderson I."/>
            <person name="Goker M."/>
            <person name="Nolan M."/>
            <person name="Lucas S."/>
            <person name="Hammon N."/>
            <person name="Deshpande S."/>
            <person name="Cheng J.F."/>
            <person name="Tapia R."/>
            <person name="Han C."/>
            <person name="Goodwin L."/>
            <person name="Pitluck S."/>
            <person name="Huntemann M."/>
            <person name="Liolios K."/>
            <person name="Ivanova N."/>
            <person name="Pagani I."/>
            <person name="Mavromatis K."/>
            <person name="Ovchinikova G."/>
            <person name="Pati A."/>
            <person name="Chen A."/>
            <person name="Palaniappan K."/>
            <person name="Land M."/>
            <person name="Hauser L."/>
            <person name="Brambilla E.M."/>
            <person name="Huber H."/>
            <person name="Yasawong M."/>
            <person name="Rohde M."/>
            <person name="Spring S."/>
            <person name="Abt B."/>
            <person name="Sikorski J."/>
            <person name="Wirth R."/>
            <person name="Detter J.C."/>
            <person name="Woyke T."/>
            <person name="Bristow J."/>
            <person name="Eisen J.A."/>
            <person name="Markowitz V."/>
            <person name="Hugenholtz P."/>
            <person name="Kyrpides N.C."/>
            <person name="Klenk H.P."/>
            <person name="Lapidus A."/>
        </authorList>
    </citation>
    <scope>NUCLEOTIDE SEQUENCE [LARGE SCALE GENOMIC DNA]</scope>
    <source>
        <strain evidence="3">DSM 11204 / 1A</strain>
    </source>
</reference>
<dbReference type="Proteomes" id="UP000001037">
    <property type="component" value="Chromosome"/>
</dbReference>
<proteinExistence type="predicted"/>
<dbReference type="AlphaFoldDB" id="G0EC89"/>
<organism evidence="2 3">
    <name type="scientific">Pyrolobus fumarii (strain DSM 11204 / 1A)</name>
    <dbReference type="NCBI Taxonomy" id="694429"/>
    <lineage>
        <taxon>Archaea</taxon>
        <taxon>Thermoproteota</taxon>
        <taxon>Thermoprotei</taxon>
        <taxon>Desulfurococcales</taxon>
        <taxon>Pyrodictiaceae</taxon>
        <taxon>Pyrolobus</taxon>
    </lineage>
</organism>
<evidence type="ECO:0000256" key="1">
    <source>
        <dbReference type="SAM" id="Phobius"/>
    </source>
</evidence>
<dbReference type="GO" id="GO:0008168">
    <property type="term" value="F:methyltransferase activity"/>
    <property type="evidence" value="ECO:0007669"/>
    <property type="project" value="UniProtKB-KW"/>
</dbReference>
<feature type="transmembrane region" description="Helical" evidence="1">
    <location>
        <begin position="158"/>
        <end position="179"/>
    </location>
</feature>